<name>A0A7H0Y2S3_9BACL</name>
<protein>
    <submittedName>
        <fullName evidence="1">Uncharacterized protein</fullName>
    </submittedName>
</protein>
<gene>
    <name evidence="1" type="ORF">IAQ67_15925</name>
</gene>
<reference evidence="1 2" key="1">
    <citation type="submission" date="2020-09" db="EMBL/GenBank/DDBJ databases">
        <title>Characterization of Paenibacillus peoriae strain ZF390 with broad-spectrum antimicrobial activity as a potential biocontrol agent.</title>
        <authorList>
            <person name="Li L."/>
            <person name="Zhao Y."/>
            <person name="Li B."/>
            <person name="Xie X."/>
        </authorList>
    </citation>
    <scope>NUCLEOTIDE SEQUENCE [LARGE SCALE GENOMIC DNA]</scope>
    <source>
        <strain evidence="1 2">ZF390</strain>
    </source>
</reference>
<accession>A0A7H0Y2S3</accession>
<dbReference type="EMBL" id="CP061172">
    <property type="protein sequence ID" value="QNR65381.1"/>
    <property type="molecule type" value="Genomic_DNA"/>
</dbReference>
<dbReference type="RefSeq" id="WP_190297281.1">
    <property type="nucleotide sequence ID" value="NZ_CP061172.1"/>
</dbReference>
<proteinExistence type="predicted"/>
<sequence length="109" mass="12369">MSKYTLSKPRKEAQDCFMVTIVADSNDADYITTTQTYSSKEFNGVIVDELIQLKNNYSGSHQLEDCPLGEYIDIPFNGYDGFCHSLESLTITYVDEDGYTWDVNLRGDV</sequence>
<dbReference type="Proteomes" id="UP000516384">
    <property type="component" value="Chromosome"/>
</dbReference>
<evidence type="ECO:0000313" key="1">
    <source>
        <dbReference type="EMBL" id="QNR65381.1"/>
    </source>
</evidence>
<organism evidence="1 2">
    <name type="scientific">Paenibacillus peoriae</name>
    <dbReference type="NCBI Taxonomy" id="59893"/>
    <lineage>
        <taxon>Bacteria</taxon>
        <taxon>Bacillati</taxon>
        <taxon>Bacillota</taxon>
        <taxon>Bacilli</taxon>
        <taxon>Bacillales</taxon>
        <taxon>Paenibacillaceae</taxon>
        <taxon>Paenibacillus</taxon>
    </lineage>
</organism>
<dbReference type="AlphaFoldDB" id="A0A7H0Y2S3"/>
<evidence type="ECO:0000313" key="2">
    <source>
        <dbReference type="Proteomes" id="UP000516384"/>
    </source>
</evidence>